<keyword evidence="1" id="KW-0472">Membrane</keyword>
<dbReference type="RefSeq" id="WP_011733562.1">
    <property type="nucleotide sequence ID" value="NZ_VJEZ01000004.1"/>
</dbReference>
<gene>
    <name evidence="2" type="ORF">FNC33_03625</name>
</gene>
<comment type="caution">
    <text evidence="2">The sequence shown here is derived from an EMBL/GenBank/DDBJ whole genome shotgun (WGS) entry which is preliminary data.</text>
</comment>
<reference evidence="2 3" key="1">
    <citation type="submission" date="2019-06" db="EMBL/GenBank/DDBJ databases">
        <title>Phylogeography and genetic diversity of Francisella tularensis subsp. holarctica in France (1947-2018).</title>
        <authorList>
            <person name="Kevin M."/>
            <person name="Madani N."/>
            <person name="Maurin M."/>
        </authorList>
    </citation>
    <scope>NUCLEOTIDE SEQUENCE [LARGE SCALE GENOMIC DNA]</scope>
    <source>
        <strain evidence="2 3">ATCC 15482</strain>
    </source>
</reference>
<dbReference type="AlphaFoldDB" id="A0A6I4RN07"/>
<organism evidence="2 3">
    <name type="scientific">Francisella tularensis</name>
    <dbReference type="NCBI Taxonomy" id="263"/>
    <lineage>
        <taxon>Bacteria</taxon>
        <taxon>Pseudomonadati</taxon>
        <taxon>Pseudomonadota</taxon>
        <taxon>Gammaproteobacteria</taxon>
        <taxon>Thiotrichales</taxon>
        <taxon>Francisellaceae</taxon>
        <taxon>Francisella</taxon>
    </lineage>
</organism>
<accession>A0A6I4RN07</accession>
<evidence type="ECO:0000313" key="3">
    <source>
        <dbReference type="Proteomes" id="UP000469081"/>
    </source>
</evidence>
<sequence length="1084" mass="125391">MNLYMIIILIFTVLLTSIIAIPLILKFKKNGRLLPNFRQPKSIKLKRSLKQLLSQTDRNTRKSFKTVANFFIHVNTSGINIVEKETIKTLGIELYKIETSTYNQYLSDQSYILELHKLNNDHKYKELGKFCNKISSLIGKVPIIVYSFEYKNIKNDTVILEEIKSLRSIILQLSKIYKKLPNVVLSIADIENYPGYNSFIECASLHNVPLLSPAFNPNNLNTEIDTYIERLNILANNLLFKKYPLEFLNFTYFINCTYNHFKYLLKKQNYIDTNKTIENIYLYLSNTKVNIGQSLFQNNFTTQPYKTKLIKKFLTTIIGVILTTLGLIFTMNIFTYKSFINQYKQELSAIPNTTKYSKETINLSNDYESDIKSRLLANILYPNEIIKHGIYINEGLKIQQQILEKLENTNSENNYIYKTFIFLTLIAPQNINLQKYIKANIHLWSIATKLSEKTIITYIEAPVPKLKINIENACIQKLSLDNQVIDPSTYSIVKSYIIDNSNINLKTLHDFLYNIDLPTTKQEVISGFMIEVFPKIKNSLSECNRKFLEKLYEKIKNSNSSLGEITKIKKLVPTEKETQVDNLQAAISILVNLNNKLSKNLSNSSETDLIWYKVILQATYNDIMNNLSLSEPQLIDNNTTKLATINIGDNGEYYGNISVIYTKTGLKDVILPEIYSYKSLSKLLATHNIDTLAIDNYYNESLQNYIENYKKSYINLITSYKNSIDPNDIVSSLLLISSTSSQFNNMLKTLVDNTVFDDETLKELPQLSLVGSYFENINKMIINPNDMDKYHQIIREIADNINQNGNKRESLNKITLNLFTRSKDSYFYKINTLLKDNNITGENSIIFIAPLESIMKFGKPYLSEYKYNIWNKDIISLLKKYQTYFPFSKESNKTISPKELTDIFGPNGEFWKNVRKNMYGIFEYQNGIWQSKIPDFFGNNTKYMLDTLNKVQKMTNTLWDSSGKPKPIDITLGVMPAPNGILPNNTFVKMTILSIGNQKAIGISTQQKPIILEYKWFEKQPSSVGYIDSNEQINTIETQSSYWSFINLLNQAKNSGDVYIWNQNDIEIKFKIDFNNIFMSLETK</sequence>
<feature type="transmembrane region" description="Helical" evidence="1">
    <location>
        <begin position="313"/>
        <end position="334"/>
    </location>
</feature>
<feature type="transmembrane region" description="Helical" evidence="1">
    <location>
        <begin position="6"/>
        <end position="25"/>
    </location>
</feature>
<keyword evidence="1" id="KW-1133">Transmembrane helix</keyword>
<dbReference type="EMBL" id="VJEZ01000004">
    <property type="protein sequence ID" value="MWZ39637.1"/>
    <property type="molecule type" value="Genomic_DNA"/>
</dbReference>
<proteinExistence type="predicted"/>
<dbReference type="Proteomes" id="UP000469081">
    <property type="component" value="Unassembled WGS sequence"/>
</dbReference>
<protein>
    <submittedName>
        <fullName evidence="2">Cation-binding protein</fullName>
    </submittedName>
</protein>
<keyword evidence="1" id="KW-0812">Transmembrane</keyword>
<evidence type="ECO:0000313" key="2">
    <source>
        <dbReference type="EMBL" id="MWZ39637.1"/>
    </source>
</evidence>
<name>A0A6I4RN07_FRATU</name>
<evidence type="ECO:0000256" key="1">
    <source>
        <dbReference type="SAM" id="Phobius"/>
    </source>
</evidence>